<sequence length="63" mass="7953">MPSIFFFLIFLLLFFYYTLRYRLFYKIHKSILVTIIFIKKIDFIYHNLLIINYKYINNDNMDI</sequence>
<reference evidence="1" key="1">
    <citation type="journal article" date="2017" name="Science">
        <title>Giant viruses with an expanded complement of translation system components.</title>
        <authorList>
            <person name="Schulz F."/>
            <person name="Yutin N."/>
            <person name="Ivanova N.N."/>
            <person name="Ortega D.R."/>
            <person name="Lee T.K."/>
            <person name="Vierheilig J."/>
            <person name="Daims H."/>
            <person name="Horn M."/>
            <person name="Wagner M."/>
            <person name="Jensen G.J."/>
            <person name="Kyrpides N.C."/>
            <person name="Koonin E.V."/>
            <person name="Woyke T."/>
        </authorList>
    </citation>
    <scope>NUCLEOTIDE SEQUENCE</scope>
    <source>
        <strain evidence="1">HKV1</strain>
    </source>
</reference>
<proteinExistence type="predicted"/>
<name>A0A1V0SEY2_9VIRU</name>
<gene>
    <name evidence="1" type="ORF">Hokovirus_1_159</name>
</gene>
<evidence type="ECO:0000313" key="1">
    <source>
        <dbReference type="EMBL" id="ARF10280.1"/>
    </source>
</evidence>
<organism evidence="1">
    <name type="scientific">Hokovirus HKV1</name>
    <dbReference type="NCBI Taxonomy" id="1977638"/>
    <lineage>
        <taxon>Viruses</taxon>
        <taxon>Varidnaviria</taxon>
        <taxon>Bamfordvirae</taxon>
        <taxon>Nucleocytoviricota</taxon>
        <taxon>Megaviricetes</taxon>
        <taxon>Imitervirales</taxon>
        <taxon>Mimiviridae</taxon>
        <taxon>Klosneuvirinae</taxon>
        <taxon>Hokovirus</taxon>
    </lineage>
</organism>
<protein>
    <submittedName>
        <fullName evidence="1">Uncharacterized protein</fullName>
    </submittedName>
</protein>
<dbReference type="EMBL" id="KY684103">
    <property type="protein sequence ID" value="ARF10280.1"/>
    <property type="molecule type" value="Genomic_DNA"/>
</dbReference>
<accession>A0A1V0SEY2</accession>